<dbReference type="SMART" id="SM00530">
    <property type="entry name" value="HTH_XRE"/>
    <property type="match status" value="1"/>
</dbReference>
<evidence type="ECO:0000256" key="1">
    <source>
        <dbReference type="ARBA" id="ARBA00023125"/>
    </source>
</evidence>
<reference evidence="4" key="1">
    <citation type="submission" date="2017-05" db="EMBL/GenBank/DDBJ databases">
        <authorList>
            <person name="Macchi M."/>
            <person name="Festa S."/>
            <person name="Coppotelli B.M."/>
            <person name="Morelli I.S."/>
        </authorList>
    </citation>
    <scope>NUCLEOTIDE SEQUENCE [LARGE SCALE GENOMIC DNA]</scope>
    <source>
        <strain evidence="4">I</strain>
    </source>
</reference>
<dbReference type="EMBL" id="NHON01000177">
    <property type="protein sequence ID" value="OWJ56179.1"/>
    <property type="molecule type" value="Genomic_DNA"/>
</dbReference>
<dbReference type="InterPro" id="IPR050807">
    <property type="entry name" value="TransReg_Diox_bact_type"/>
</dbReference>
<sequence length="191" mass="20255">MDIGGRLRRLREEHGLSQRELARRAGVSNATVSLIEQNRASPSIGSLKRVLDGLPLSLAAFFALPEGPEDPVFFPAAELTEIAGKLAGHGGGSTGGLISYRQVGCDLSGRALQILHERLAPGADTGPTALSHAGEEGGVVIRGRVELTVGPRRRILGPGDAYYFQSRLPHRFRVVGEEPAEIVSACTPPSF</sequence>
<keyword evidence="1" id="KW-0238">DNA-binding</keyword>
<dbReference type="OrthoDB" id="9814751at2"/>
<dbReference type="PANTHER" id="PTHR46797:SF11">
    <property type="entry name" value="HTH-TYPE TRANSCRIPTIONAL REGULATOR PUUR"/>
    <property type="match status" value="1"/>
</dbReference>
<accession>A0A211YT68</accession>
<dbReference type="SUPFAM" id="SSF47413">
    <property type="entry name" value="lambda repressor-like DNA-binding domains"/>
    <property type="match status" value="1"/>
</dbReference>
<dbReference type="CDD" id="cd02209">
    <property type="entry name" value="cupin_XRE_C"/>
    <property type="match status" value="1"/>
</dbReference>
<dbReference type="InterPro" id="IPR010982">
    <property type="entry name" value="Lambda_DNA-bd_dom_sf"/>
</dbReference>
<keyword evidence="4" id="KW-1185">Reference proteome</keyword>
<dbReference type="CDD" id="cd00093">
    <property type="entry name" value="HTH_XRE"/>
    <property type="match status" value="1"/>
</dbReference>
<name>A0A211YT68_9PROT</name>
<evidence type="ECO:0000313" key="3">
    <source>
        <dbReference type="EMBL" id="OWJ56179.1"/>
    </source>
</evidence>
<dbReference type="Pfam" id="PF01381">
    <property type="entry name" value="HTH_3"/>
    <property type="match status" value="1"/>
</dbReference>
<evidence type="ECO:0000313" key="4">
    <source>
        <dbReference type="Proteomes" id="UP000196655"/>
    </source>
</evidence>
<dbReference type="SUPFAM" id="SSF51182">
    <property type="entry name" value="RmlC-like cupins"/>
    <property type="match status" value="1"/>
</dbReference>
<dbReference type="RefSeq" id="WP_088157925.1">
    <property type="nucleotide sequence ID" value="NZ_NHON01000177.1"/>
</dbReference>
<dbReference type="PANTHER" id="PTHR46797">
    <property type="entry name" value="HTH-TYPE TRANSCRIPTIONAL REGULATOR"/>
    <property type="match status" value="1"/>
</dbReference>
<dbReference type="AlphaFoldDB" id="A0A211YT68"/>
<dbReference type="InterPro" id="IPR013096">
    <property type="entry name" value="Cupin_2"/>
</dbReference>
<organism evidence="3 4">
    <name type="scientific">Inquilinus limosus</name>
    <dbReference type="NCBI Taxonomy" id="171674"/>
    <lineage>
        <taxon>Bacteria</taxon>
        <taxon>Pseudomonadati</taxon>
        <taxon>Pseudomonadota</taxon>
        <taxon>Alphaproteobacteria</taxon>
        <taxon>Rhodospirillales</taxon>
        <taxon>Rhodospirillaceae</taxon>
        <taxon>Inquilinus</taxon>
    </lineage>
</organism>
<dbReference type="GO" id="GO:0005829">
    <property type="term" value="C:cytosol"/>
    <property type="evidence" value="ECO:0007669"/>
    <property type="project" value="TreeGrafter"/>
</dbReference>
<comment type="caution">
    <text evidence="3">The sequence shown here is derived from an EMBL/GenBank/DDBJ whole genome shotgun (WGS) entry which is preliminary data.</text>
</comment>
<dbReference type="InterPro" id="IPR014710">
    <property type="entry name" value="RmlC-like_jellyroll"/>
</dbReference>
<dbReference type="GO" id="GO:0003677">
    <property type="term" value="F:DNA binding"/>
    <property type="evidence" value="ECO:0007669"/>
    <property type="project" value="UniProtKB-KW"/>
</dbReference>
<protein>
    <recommendedName>
        <fullName evidence="2">HTH cro/C1-type domain-containing protein</fullName>
    </recommendedName>
</protein>
<gene>
    <name evidence="3" type="ORF">BWR60_35265</name>
</gene>
<dbReference type="InterPro" id="IPR001387">
    <property type="entry name" value="Cro/C1-type_HTH"/>
</dbReference>
<dbReference type="InterPro" id="IPR011051">
    <property type="entry name" value="RmlC_Cupin_sf"/>
</dbReference>
<dbReference type="GO" id="GO:0003700">
    <property type="term" value="F:DNA-binding transcription factor activity"/>
    <property type="evidence" value="ECO:0007669"/>
    <property type="project" value="TreeGrafter"/>
</dbReference>
<proteinExistence type="predicted"/>
<dbReference type="Pfam" id="PF07883">
    <property type="entry name" value="Cupin_2"/>
    <property type="match status" value="1"/>
</dbReference>
<dbReference type="Proteomes" id="UP000196655">
    <property type="component" value="Unassembled WGS sequence"/>
</dbReference>
<dbReference type="STRING" id="1122125.GCA_000423185_03133"/>
<evidence type="ECO:0000259" key="2">
    <source>
        <dbReference type="PROSITE" id="PS50943"/>
    </source>
</evidence>
<feature type="domain" description="HTH cro/C1-type" evidence="2">
    <location>
        <begin position="7"/>
        <end position="61"/>
    </location>
</feature>
<dbReference type="PROSITE" id="PS50943">
    <property type="entry name" value="HTH_CROC1"/>
    <property type="match status" value="1"/>
</dbReference>
<dbReference type="Gene3D" id="1.10.260.40">
    <property type="entry name" value="lambda repressor-like DNA-binding domains"/>
    <property type="match status" value="1"/>
</dbReference>
<dbReference type="Gene3D" id="2.60.120.10">
    <property type="entry name" value="Jelly Rolls"/>
    <property type="match status" value="1"/>
</dbReference>